<dbReference type="AlphaFoldDB" id="A0A0H4PXE4"/>
<evidence type="ECO:0008006" key="3">
    <source>
        <dbReference type="Google" id="ProtNLM"/>
    </source>
</evidence>
<keyword evidence="2" id="KW-1185">Reference proteome</keyword>
<sequence>MKIGSKSLILILISDSDKLKNAFMYNNYCYLFLLLLIVGCSRPDKSEKIINESIEAHGGDLFKSAQISFTFRDRQYEIFKSPNSFRYTRSFTEEAKRVKDVLNDDGFTRTIDDEEVSLSDEKRLAYSNSVNSVAYFTFLPYGLNDEAVIKAYLGLEEIEGNNYHLVKVTFKENGGGEDFQDEFLYWINQETHHVDYLAYSYHTDGGGLRFRKAINKHEVSGLVLQDYENYKPEDESISVEELSLLFKNGDLELLSEIILENIEVQVLK</sequence>
<dbReference type="Proteomes" id="UP000036520">
    <property type="component" value="Chromosome"/>
</dbReference>
<dbReference type="OrthoDB" id="982433at2"/>
<dbReference type="InterPro" id="IPR045444">
    <property type="entry name" value="DUF6503"/>
</dbReference>
<gene>
    <name evidence="1" type="ORF">CA2015_3675</name>
</gene>
<dbReference type="EMBL" id="CP012040">
    <property type="protein sequence ID" value="AKP53052.1"/>
    <property type="molecule type" value="Genomic_DNA"/>
</dbReference>
<evidence type="ECO:0000313" key="1">
    <source>
        <dbReference type="EMBL" id="AKP53052.1"/>
    </source>
</evidence>
<evidence type="ECO:0000313" key="2">
    <source>
        <dbReference type="Proteomes" id="UP000036520"/>
    </source>
</evidence>
<protein>
    <recommendedName>
        <fullName evidence="3">Deoxyribose-phosphate aldolase</fullName>
    </recommendedName>
</protein>
<reference evidence="1 2" key="1">
    <citation type="submission" date="2015-07" db="EMBL/GenBank/DDBJ databases">
        <authorList>
            <person name="Kim K.M."/>
        </authorList>
    </citation>
    <scope>NUCLEOTIDE SEQUENCE [LARGE SCALE GENOMIC DNA]</scope>
    <source>
        <strain evidence="1 2">KCTC 12363</strain>
    </source>
</reference>
<accession>A0A0H4PXE4</accession>
<name>A0A0H4PXE4_9BACT</name>
<dbReference type="Pfam" id="PF20113">
    <property type="entry name" value="DUF6503"/>
    <property type="match status" value="1"/>
</dbReference>
<dbReference type="STRING" id="320787.CA2015_3675"/>
<organism evidence="1 2">
    <name type="scientific">Cyclobacterium amurskyense</name>
    <dbReference type="NCBI Taxonomy" id="320787"/>
    <lineage>
        <taxon>Bacteria</taxon>
        <taxon>Pseudomonadati</taxon>
        <taxon>Bacteroidota</taxon>
        <taxon>Cytophagia</taxon>
        <taxon>Cytophagales</taxon>
        <taxon>Cyclobacteriaceae</taxon>
        <taxon>Cyclobacterium</taxon>
    </lineage>
</organism>
<dbReference type="KEGG" id="camu:CA2015_3675"/>
<proteinExistence type="predicted"/>
<dbReference type="PATRIC" id="fig|320787.5.peg.4022"/>